<dbReference type="Gene3D" id="3.30.70.260">
    <property type="match status" value="1"/>
</dbReference>
<sequence length="244" mass="25636">MTTEDFKRVAAEAALAHVEPGMKLGLGTGSTASIFIELLGEKVAQGLDVVGVPTSEATREIAERHNIPLTTLKDTPALDLTVDGADEIDPDLNLIKGGGGALLREKIVAFASKRMIVIADQSKLVDTLGAFPLPIEVVPFGKEPTLRAIRELIGELGVEGDVVLRRAEDGCPVVTDSGHVILDGHFRKIHNPKALAATLVGIPGVVEHGLFLDLAGLAIIAGPNGVQTLEPRGRSFADTARKIA</sequence>
<dbReference type="EMBL" id="SIUB01000001">
    <property type="protein sequence ID" value="TBN54636.1"/>
    <property type="molecule type" value="Genomic_DNA"/>
</dbReference>
<dbReference type="FunFam" id="3.40.50.1360:FF:000001">
    <property type="entry name" value="Ribose-5-phosphate isomerase A"/>
    <property type="match status" value="1"/>
</dbReference>
<protein>
    <recommendedName>
        <fullName evidence="3">Ribose-5-phosphate isomerase A</fullName>
        <ecNumber evidence="3">5.3.1.6</ecNumber>
    </recommendedName>
    <alternativeName>
        <fullName evidence="3">Phosphoriboisomerase A</fullName>
        <shortName evidence="3">PRI</shortName>
    </alternativeName>
</protein>
<dbReference type="SUPFAM" id="SSF100950">
    <property type="entry name" value="NagB/RpiA/CoA transferase-like"/>
    <property type="match status" value="1"/>
</dbReference>
<feature type="binding site" evidence="3">
    <location>
        <begin position="28"/>
        <end position="31"/>
    </location>
    <ligand>
        <name>substrate</name>
    </ligand>
</feature>
<dbReference type="PANTHER" id="PTHR43748:SF3">
    <property type="entry name" value="RIBOSE-5-PHOSPHATE ISOMERASE 3, CHLOROPLASTIC-RELATED"/>
    <property type="match status" value="1"/>
</dbReference>
<dbReference type="OrthoDB" id="5870696at2"/>
<dbReference type="UniPathway" id="UPA00115">
    <property type="reaction ID" value="UER00412"/>
</dbReference>
<comment type="pathway">
    <text evidence="3">Carbohydrate degradation; pentose phosphate pathway; D-ribose 5-phosphate from D-ribulose 5-phosphate (non-oxidative stage): step 1/1.</text>
</comment>
<comment type="function">
    <text evidence="3">Catalyzes the reversible conversion of ribose-5-phosphate to ribulose 5-phosphate.</text>
</comment>
<dbReference type="InterPro" id="IPR004788">
    <property type="entry name" value="Ribose5P_isomerase_type_A"/>
</dbReference>
<accession>A0A4V2JEB6</accession>
<dbReference type="InterPro" id="IPR050262">
    <property type="entry name" value="Ribose-5P_isomerase"/>
</dbReference>
<dbReference type="RefSeq" id="WP_131000877.1">
    <property type="nucleotide sequence ID" value="NZ_JBHSZR010000002.1"/>
</dbReference>
<dbReference type="PANTHER" id="PTHR43748">
    <property type="entry name" value="RIBOSE-5-PHOSPHATE ISOMERASE 3, CHLOROPLASTIC-RELATED"/>
    <property type="match status" value="1"/>
</dbReference>
<dbReference type="Gene3D" id="3.40.50.1360">
    <property type="match status" value="1"/>
</dbReference>
<keyword evidence="5" id="KW-1185">Reference proteome</keyword>
<feature type="binding site" evidence="3">
    <location>
        <begin position="83"/>
        <end position="86"/>
    </location>
    <ligand>
        <name>substrate</name>
    </ligand>
</feature>
<dbReference type="Proteomes" id="UP000291613">
    <property type="component" value="Unassembled WGS sequence"/>
</dbReference>
<proteinExistence type="inferred from homology"/>
<dbReference type="EC" id="5.3.1.6" evidence="3"/>
<dbReference type="NCBIfam" id="TIGR00021">
    <property type="entry name" value="rpiA"/>
    <property type="match status" value="1"/>
</dbReference>
<evidence type="ECO:0000256" key="3">
    <source>
        <dbReference type="HAMAP-Rule" id="MF_00170"/>
    </source>
</evidence>
<organism evidence="4 5">
    <name type="scientific">Hansschlegelia quercus</name>
    <dbReference type="NCBI Taxonomy" id="2528245"/>
    <lineage>
        <taxon>Bacteria</taxon>
        <taxon>Pseudomonadati</taxon>
        <taxon>Pseudomonadota</taxon>
        <taxon>Alphaproteobacteria</taxon>
        <taxon>Hyphomicrobiales</taxon>
        <taxon>Methylopilaceae</taxon>
        <taxon>Hansschlegelia</taxon>
    </lineage>
</organism>
<dbReference type="AlphaFoldDB" id="A0A4V2JEB6"/>
<feature type="active site" description="Proton acceptor" evidence="3">
    <location>
        <position position="105"/>
    </location>
</feature>
<dbReference type="GO" id="GO:0004751">
    <property type="term" value="F:ribose-5-phosphate isomerase activity"/>
    <property type="evidence" value="ECO:0007669"/>
    <property type="project" value="UniProtKB-UniRule"/>
</dbReference>
<comment type="caution">
    <text evidence="4">The sequence shown here is derived from an EMBL/GenBank/DDBJ whole genome shotgun (WGS) entry which is preliminary data.</text>
</comment>
<name>A0A4V2JEB6_9HYPH</name>
<gene>
    <name evidence="3 4" type="primary">rpiA</name>
    <name evidence="4" type="ORF">EYR15_00195</name>
</gene>
<dbReference type="SUPFAM" id="SSF75445">
    <property type="entry name" value="D-ribose-5-phosphate isomerase (RpiA), lid domain"/>
    <property type="match status" value="1"/>
</dbReference>
<comment type="catalytic activity">
    <reaction evidence="1 3">
        <text>aldehydo-D-ribose 5-phosphate = D-ribulose 5-phosphate</text>
        <dbReference type="Rhea" id="RHEA:14657"/>
        <dbReference type="ChEBI" id="CHEBI:58121"/>
        <dbReference type="ChEBI" id="CHEBI:58273"/>
        <dbReference type="EC" id="5.3.1.6"/>
    </reaction>
</comment>
<comment type="subunit">
    <text evidence="3">Homodimer.</text>
</comment>
<dbReference type="HAMAP" id="MF_00170">
    <property type="entry name" value="Rib_5P_isom_A"/>
    <property type="match status" value="1"/>
</dbReference>
<reference evidence="4 5" key="1">
    <citation type="submission" date="2019-02" db="EMBL/GenBank/DDBJ databases">
        <title>Hansschlegelia quercus sp. nov., a novel methylotrophic bacterium from buds of oak (Quercus robur L.).</title>
        <authorList>
            <person name="Agafonova N.V."/>
            <person name="Kaparullina E.N."/>
            <person name="Grouzdev D.S."/>
            <person name="Doronina N.V."/>
        </authorList>
    </citation>
    <scope>NUCLEOTIDE SEQUENCE [LARGE SCALE GENOMIC DNA]</scope>
    <source>
        <strain evidence="4 5">Dub</strain>
    </source>
</reference>
<evidence type="ECO:0000256" key="1">
    <source>
        <dbReference type="ARBA" id="ARBA00001713"/>
    </source>
</evidence>
<dbReference type="GO" id="GO:0009052">
    <property type="term" value="P:pentose-phosphate shunt, non-oxidative branch"/>
    <property type="evidence" value="ECO:0007669"/>
    <property type="project" value="UniProtKB-UniRule"/>
</dbReference>
<keyword evidence="2 3" id="KW-0413">Isomerase</keyword>
<evidence type="ECO:0000313" key="5">
    <source>
        <dbReference type="Proteomes" id="UP000291613"/>
    </source>
</evidence>
<dbReference type="InterPro" id="IPR037171">
    <property type="entry name" value="NagB/RpiA_transferase-like"/>
</dbReference>
<comment type="similarity">
    <text evidence="3">Belongs to the ribose 5-phosphate isomerase family.</text>
</comment>
<feature type="binding site" evidence="3">
    <location>
        <position position="123"/>
    </location>
    <ligand>
        <name>substrate</name>
    </ligand>
</feature>
<evidence type="ECO:0000313" key="4">
    <source>
        <dbReference type="EMBL" id="TBN54636.1"/>
    </source>
</evidence>
<dbReference type="InterPro" id="IPR020672">
    <property type="entry name" value="Ribose5P_isomerase_typA_subgr"/>
</dbReference>
<dbReference type="Pfam" id="PF06026">
    <property type="entry name" value="Rib_5-P_isom_A"/>
    <property type="match status" value="1"/>
</dbReference>
<dbReference type="CDD" id="cd01398">
    <property type="entry name" value="RPI_A"/>
    <property type="match status" value="1"/>
</dbReference>
<feature type="binding site" evidence="3">
    <location>
        <begin position="96"/>
        <end position="99"/>
    </location>
    <ligand>
        <name>substrate</name>
    </ligand>
</feature>
<dbReference type="NCBIfam" id="NF001924">
    <property type="entry name" value="PRK00702.1"/>
    <property type="match status" value="1"/>
</dbReference>
<evidence type="ECO:0000256" key="2">
    <source>
        <dbReference type="ARBA" id="ARBA00023235"/>
    </source>
</evidence>